<dbReference type="Proteomes" id="UP000199068">
    <property type="component" value="Unassembled WGS sequence"/>
</dbReference>
<dbReference type="GO" id="GO:0006355">
    <property type="term" value="P:regulation of DNA-templated transcription"/>
    <property type="evidence" value="ECO:0007669"/>
    <property type="project" value="InterPro"/>
</dbReference>
<dbReference type="GO" id="GO:0006071">
    <property type="term" value="P:glycerol metabolic process"/>
    <property type="evidence" value="ECO:0007669"/>
    <property type="project" value="InterPro"/>
</dbReference>
<dbReference type="RefSeq" id="WP_092724724.1">
    <property type="nucleotide sequence ID" value="NZ_FNGW01000003.1"/>
</dbReference>
<dbReference type="EMBL" id="FNGW01000003">
    <property type="protein sequence ID" value="SDL67298.1"/>
    <property type="molecule type" value="Genomic_DNA"/>
</dbReference>
<name>A0A1G9LZ90_9FIRM</name>
<organism evidence="1 2">
    <name type="scientific">Romboutsia lituseburensis DSM 797</name>
    <dbReference type="NCBI Taxonomy" id="1121325"/>
    <lineage>
        <taxon>Bacteria</taxon>
        <taxon>Bacillati</taxon>
        <taxon>Bacillota</taxon>
        <taxon>Clostridia</taxon>
        <taxon>Peptostreptococcales</taxon>
        <taxon>Peptostreptococcaceae</taxon>
        <taxon>Romboutsia</taxon>
    </lineage>
</organism>
<evidence type="ECO:0000313" key="1">
    <source>
        <dbReference type="EMBL" id="SDL67298.1"/>
    </source>
</evidence>
<evidence type="ECO:0000313" key="2">
    <source>
        <dbReference type="Proteomes" id="UP000199068"/>
    </source>
</evidence>
<gene>
    <name evidence="1" type="ORF">SAMN04515677_1037</name>
</gene>
<protein>
    <submittedName>
        <fullName evidence="1">Glycerol uptake operon antiterminator</fullName>
    </submittedName>
</protein>
<dbReference type="InterPro" id="IPR006699">
    <property type="entry name" value="GlpP"/>
</dbReference>
<dbReference type="InterPro" id="IPR013785">
    <property type="entry name" value="Aldolase_TIM"/>
</dbReference>
<dbReference type="STRING" id="1121325.SAMN04515677_1037"/>
<reference evidence="1 2" key="1">
    <citation type="submission" date="2016-10" db="EMBL/GenBank/DDBJ databases">
        <authorList>
            <person name="de Groot N.N."/>
        </authorList>
    </citation>
    <scope>NUCLEOTIDE SEQUENCE [LARGE SCALE GENOMIC DNA]</scope>
    <source>
        <strain evidence="1 2">DSM 797</strain>
    </source>
</reference>
<dbReference type="SUPFAM" id="SSF110391">
    <property type="entry name" value="GlpP-like"/>
    <property type="match status" value="1"/>
</dbReference>
<keyword evidence="2" id="KW-1185">Reference proteome</keyword>
<dbReference type="PIRSF" id="PIRSF016897">
    <property type="entry name" value="GlpP"/>
    <property type="match status" value="1"/>
</dbReference>
<sequence length="183" mass="20566">MRELLEMNPIIGAIKNDKDIEDVIKSDCDIVFLLTGDILTLKEKIAYLHKNNKKVFVHVDMISGISSSPVIVDYIKKDLDLDGIITTKTNIVKRAIELDLRVVQRFFFIDSMSLENAIDSLKRVKPQAIEIMPGIIPKVIKKMHKTFPSIPIICGGLINEKDEIIKVLSSGGMAVSTTDKNMW</sequence>
<dbReference type="AlphaFoldDB" id="A0A1G9LZ90"/>
<dbReference type="PANTHER" id="PTHR35787">
    <property type="entry name" value="GLYCEROL UPTAKE OPERON ANTITERMINATOR REGULATORY PROTEIN"/>
    <property type="match status" value="1"/>
</dbReference>
<dbReference type="PANTHER" id="PTHR35787:SF1">
    <property type="entry name" value="GLYCEROL UPTAKE OPERON ANTITERMINATOR REGULATORY PROTEIN"/>
    <property type="match status" value="1"/>
</dbReference>
<proteinExistence type="predicted"/>
<dbReference type="Pfam" id="PF04309">
    <property type="entry name" value="G3P_antiterm"/>
    <property type="match status" value="1"/>
</dbReference>
<accession>A0A1G9LZ90</accession>
<dbReference type="Gene3D" id="3.20.20.70">
    <property type="entry name" value="Aldolase class I"/>
    <property type="match status" value="1"/>
</dbReference>